<evidence type="ECO:0000313" key="2">
    <source>
        <dbReference type="EMBL" id="KAK4496598.1"/>
    </source>
</evidence>
<evidence type="ECO:0000256" key="1">
    <source>
        <dbReference type="SAM" id="MobiDB-lite"/>
    </source>
</evidence>
<dbReference type="Proteomes" id="UP001305779">
    <property type="component" value="Unassembled WGS sequence"/>
</dbReference>
<protein>
    <submittedName>
        <fullName evidence="2">Uncharacterized protein</fullName>
    </submittedName>
</protein>
<feature type="region of interest" description="Disordered" evidence="1">
    <location>
        <begin position="1"/>
        <end position="30"/>
    </location>
</feature>
<keyword evidence="3" id="KW-1185">Reference proteome</keyword>
<evidence type="ECO:0000313" key="3">
    <source>
        <dbReference type="Proteomes" id="UP001305779"/>
    </source>
</evidence>
<reference evidence="2 3" key="1">
    <citation type="journal article" date="2023" name="G3 (Bethesda)">
        <title>A chromosome-level genome assembly of Zasmidium syzygii isolated from banana leaves.</title>
        <authorList>
            <person name="van Westerhoven A.C."/>
            <person name="Mehrabi R."/>
            <person name="Talebi R."/>
            <person name="Steentjes M.B.F."/>
            <person name="Corcolon B."/>
            <person name="Chong P.A."/>
            <person name="Kema G.H.J."/>
            <person name="Seidl M.F."/>
        </authorList>
    </citation>
    <scope>NUCLEOTIDE SEQUENCE [LARGE SCALE GENOMIC DNA]</scope>
    <source>
        <strain evidence="2 3">P124</strain>
    </source>
</reference>
<sequence>MASISASEDKTLTTQPTGTPTPSSPPDGDCHFFRLPPELRLNIYDEVLSAIDFAGEANKDPITIRPPLFDTCQLLRKEIAPLYGRSLIAKSVEVLAEGKDYLINIGHAKRVYSALPGKRSAGLQALDFMAYEVDDQTIPTSSKLHGPVSRELAMLEEKIGCVTYRASYKHRIVAAVADYIESFLQFV</sequence>
<dbReference type="EMBL" id="JAXOVC010000010">
    <property type="protein sequence ID" value="KAK4496598.1"/>
    <property type="molecule type" value="Genomic_DNA"/>
</dbReference>
<accession>A0ABR0E5Q0</accession>
<organism evidence="2 3">
    <name type="scientific">Zasmidium cellare</name>
    <name type="common">Wine cellar mold</name>
    <name type="synonym">Racodium cellare</name>
    <dbReference type="NCBI Taxonomy" id="395010"/>
    <lineage>
        <taxon>Eukaryota</taxon>
        <taxon>Fungi</taxon>
        <taxon>Dikarya</taxon>
        <taxon>Ascomycota</taxon>
        <taxon>Pezizomycotina</taxon>
        <taxon>Dothideomycetes</taxon>
        <taxon>Dothideomycetidae</taxon>
        <taxon>Mycosphaerellales</taxon>
        <taxon>Mycosphaerellaceae</taxon>
        <taxon>Zasmidium</taxon>
    </lineage>
</organism>
<gene>
    <name evidence="2" type="ORF">PRZ48_012578</name>
</gene>
<proteinExistence type="predicted"/>
<name>A0ABR0E5Q0_ZASCE</name>
<comment type="caution">
    <text evidence="2">The sequence shown here is derived from an EMBL/GenBank/DDBJ whole genome shotgun (WGS) entry which is preliminary data.</text>
</comment>